<dbReference type="Gene3D" id="2.70.9.10">
    <property type="entry name" value="Adenovirus Type 2 Hexon, domain 4"/>
    <property type="match status" value="1"/>
</dbReference>
<dbReference type="InterPro" id="IPR007542">
    <property type="entry name" value="MCP_C"/>
</dbReference>
<evidence type="ECO:0000259" key="1">
    <source>
        <dbReference type="Pfam" id="PF04451"/>
    </source>
</evidence>
<dbReference type="EMBL" id="MN740543">
    <property type="protein sequence ID" value="QHS77234.1"/>
    <property type="molecule type" value="Genomic_DNA"/>
</dbReference>
<sequence>MSGSIIQLVARGAQDIFLTEDAQITFFKVVYRRHTNFSMEAIKQRFNKDPNFGEKVSATISRSGDMAGRTYIVIELPSLNTLDSDINYFRWVDYIGYAIINNVEIEIGGKLIDKHYGEWLYIWYELTGSRDNGFLKMIGHVSELTDLEQSKNNYKLYIPLEFWFCRNNGLALPLVNLQFSEVRINLELNEAKKCYIGSPTHYIQLEDDLVNFERGEILYQNLNNGVVAYGEFVTYDISTKRLYYNRLSQTNTSFTSITSTDTNLSNEERLTLIRSNSNEKYKIIGETTNWEAMPKINAGEKKTSFPTLRNFNIIDCYLLVTYMFLDEEEREKFALSKHEYLIEQVQFSGTKLLESLGTKVNLNFENPTKEMVWITQFSNSAVIKDYFNFTDKPDKEAGESLILEETININGNPRVSERSGVYFDTIQSYQHHKYSSKTGINMYSFSLHPTMHQPSGPINMSSVSNLSISLRLKSSVNPTNSATLRCYAINYNILRVANGIAGLVFNKV</sequence>
<dbReference type="GO" id="GO:0005198">
    <property type="term" value="F:structural molecule activity"/>
    <property type="evidence" value="ECO:0007669"/>
    <property type="project" value="InterPro"/>
</dbReference>
<evidence type="ECO:0008006" key="4">
    <source>
        <dbReference type="Google" id="ProtNLM"/>
    </source>
</evidence>
<dbReference type="InterPro" id="IPR031654">
    <property type="entry name" value="Capsid_N"/>
</dbReference>
<evidence type="ECO:0000313" key="3">
    <source>
        <dbReference type="EMBL" id="QHS77234.1"/>
    </source>
</evidence>
<feature type="domain" description="Major capsid protein N-terminal" evidence="2">
    <location>
        <begin position="25"/>
        <end position="200"/>
    </location>
</feature>
<evidence type="ECO:0000259" key="2">
    <source>
        <dbReference type="Pfam" id="PF16903"/>
    </source>
</evidence>
<reference evidence="3" key="1">
    <citation type="journal article" date="2020" name="Nature">
        <title>Giant virus diversity and host interactions through global metagenomics.</title>
        <authorList>
            <person name="Schulz F."/>
            <person name="Roux S."/>
            <person name="Paez-Espino D."/>
            <person name="Jungbluth S."/>
            <person name="Walsh D.A."/>
            <person name="Denef V.J."/>
            <person name="McMahon K.D."/>
            <person name="Konstantinidis K.T."/>
            <person name="Eloe-Fadrosh E.A."/>
            <person name="Kyrpides N.C."/>
            <person name="Woyke T."/>
        </authorList>
    </citation>
    <scope>NUCLEOTIDE SEQUENCE</scope>
    <source>
        <strain evidence="3">GVMAG-S-1004661-13</strain>
    </source>
</reference>
<organism evidence="3">
    <name type="scientific">viral metagenome</name>
    <dbReference type="NCBI Taxonomy" id="1070528"/>
    <lineage>
        <taxon>unclassified sequences</taxon>
        <taxon>metagenomes</taxon>
        <taxon>organismal metagenomes</taxon>
    </lineage>
</organism>
<dbReference type="InterPro" id="IPR016112">
    <property type="entry name" value="VP_dsDNA_II"/>
</dbReference>
<name>A0A6C0AC44_9ZZZZ</name>
<feature type="domain" description="Major capsid protein C-terminal" evidence="1">
    <location>
        <begin position="329"/>
        <end position="502"/>
    </location>
</feature>
<dbReference type="Pfam" id="PF04451">
    <property type="entry name" value="Capsid_NCLDV"/>
    <property type="match status" value="1"/>
</dbReference>
<proteinExistence type="predicted"/>
<protein>
    <recommendedName>
        <fullName evidence="4">Major capsid protein N-terminal domain-containing protein</fullName>
    </recommendedName>
</protein>
<dbReference type="Pfam" id="PF16903">
    <property type="entry name" value="Capsid_N"/>
    <property type="match status" value="1"/>
</dbReference>
<accession>A0A6C0AC44</accession>
<dbReference type="SUPFAM" id="SSF49749">
    <property type="entry name" value="Group II dsDNA viruses VP"/>
    <property type="match status" value="2"/>
</dbReference>
<dbReference type="Gene3D" id="2.70.9.20">
    <property type="entry name" value="Major capsid protein Vp54"/>
    <property type="match status" value="1"/>
</dbReference>
<dbReference type="InterPro" id="IPR038519">
    <property type="entry name" value="MCP_C_sf"/>
</dbReference>
<dbReference type="AlphaFoldDB" id="A0A6C0AC44"/>